<dbReference type="EMBL" id="JAGKQM010000014">
    <property type="protein sequence ID" value="KAH0884169.1"/>
    <property type="molecule type" value="Genomic_DNA"/>
</dbReference>
<dbReference type="PANTHER" id="PTHR31286">
    <property type="entry name" value="GLYCINE-RICH CELL WALL STRUCTURAL PROTEIN 1.8-LIKE"/>
    <property type="match status" value="1"/>
</dbReference>
<evidence type="ECO:0000256" key="1">
    <source>
        <dbReference type="SAM" id="MobiDB-lite"/>
    </source>
</evidence>
<dbReference type="Proteomes" id="UP000824890">
    <property type="component" value="Unassembled WGS sequence"/>
</dbReference>
<accession>A0ABQ7ZVB1</accession>
<name>A0ABQ7ZVB1_BRANA</name>
<dbReference type="InterPro" id="IPR040256">
    <property type="entry name" value="At4g02000-like"/>
</dbReference>
<feature type="non-terminal residue" evidence="4">
    <location>
        <position position="510"/>
    </location>
</feature>
<dbReference type="InterPro" id="IPR025836">
    <property type="entry name" value="Zn_knuckle_CX2CX4HX4C"/>
</dbReference>
<evidence type="ECO:0000259" key="3">
    <source>
        <dbReference type="Pfam" id="PF14392"/>
    </source>
</evidence>
<comment type="caution">
    <text evidence="4">The sequence shown here is derived from an EMBL/GenBank/DDBJ whole genome shotgun (WGS) entry which is preliminary data.</text>
</comment>
<evidence type="ECO:0000313" key="5">
    <source>
        <dbReference type="Proteomes" id="UP000824890"/>
    </source>
</evidence>
<sequence length="510" mass="58379">MADIKGKGILFEDEPIKLTSQDDPKIFDGFSLFLIGKILNPKKQNVEKLLQKIPLHWGLADRITANDLGNGKFLLNFTTKEDLHTGPFHFNFCMFVLVRWEPIVHDDYPWIIPFWVCLIGIPLHLWTDRNLRKIGSRLGHVDKVEHTEGRMLIDVDTRRPLKFSRKAESPEGDEVTLEIKYEMLFKHFSTCGMLTHEKEYCPSLEAKNRLQPQIERQDVFTRVQIPLDKRHHQPKMHQNQASQPRYGNDLNAGSSRYAFSDMKYEVESNYRGAHTDRIMRRRDDYLRSNRYGGSRVYDRKPELAWRHKSLGDQKGIICKDLGRSHEETTTSNRDIVPYEHSAVSRSGGKQIGEVLRSPKFPATRRLARAIVTPSRVDLPMKKNVTKRAKDATRSLSFNALNDQEPQNGFGKEQIIGALSDMEITDQHDGEMMECDLQDDDLLGLELTEMESAVSRNDTLTALGRSTDKASKSRRHSSKASASLGIPSRKFEILRRGSPRKRSTSSHGDAG</sequence>
<keyword evidence="5" id="KW-1185">Reference proteome</keyword>
<dbReference type="Pfam" id="PF14111">
    <property type="entry name" value="DUF4283"/>
    <property type="match status" value="1"/>
</dbReference>
<dbReference type="PANTHER" id="PTHR31286:SF162">
    <property type="entry name" value="DUF4283 DOMAIN-CONTAINING PROTEIN-RELATED"/>
    <property type="match status" value="1"/>
</dbReference>
<evidence type="ECO:0008006" key="6">
    <source>
        <dbReference type="Google" id="ProtNLM"/>
    </source>
</evidence>
<protein>
    <recommendedName>
        <fullName evidence="6">DUF4283 domain-containing protein</fullName>
    </recommendedName>
</protein>
<evidence type="ECO:0000313" key="4">
    <source>
        <dbReference type="EMBL" id="KAH0884169.1"/>
    </source>
</evidence>
<gene>
    <name evidence="4" type="ORF">HID58_060265</name>
</gene>
<reference evidence="4 5" key="1">
    <citation type="submission" date="2021-05" db="EMBL/GenBank/DDBJ databases">
        <title>Genome Assembly of Synthetic Allotetraploid Brassica napus Reveals Homoeologous Exchanges between Subgenomes.</title>
        <authorList>
            <person name="Davis J.T."/>
        </authorList>
    </citation>
    <scope>NUCLEOTIDE SEQUENCE [LARGE SCALE GENOMIC DNA]</scope>
    <source>
        <strain evidence="5">cv. Da-Ae</strain>
        <tissue evidence="4">Seedling</tissue>
    </source>
</reference>
<dbReference type="InterPro" id="IPR025558">
    <property type="entry name" value="DUF4283"/>
</dbReference>
<feature type="region of interest" description="Disordered" evidence="1">
    <location>
        <begin position="455"/>
        <end position="510"/>
    </location>
</feature>
<dbReference type="Pfam" id="PF14392">
    <property type="entry name" value="zf-CCHC_4"/>
    <property type="match status" value="1"/>
</dbReference>
<feature type="domain" description="Zinc knuckle CX2CX4HX4C" evidence="3">
    <location>
        <begin position="155"/>
        <end position="202"/>
    </location>
</feature>
<organism evidence="4 5">
    <name type="scientific">Brassica napus</name>
    <name type="common">Rape</name>
    <dbReference type="NCBI Taxonomy" id="3708"/>
    <lineage>
        <taxon>Eukaryota</taxon>
        <taxon>Viridiplantae</taxon>
        <taxon>Streptophyta</taxon>
        <taxon>Embryophyta</taxon>
        <taxon>Tracheophyta</taxon>
        <taxon>Spermatophyta</taxon>
        <taxon>Magnoliopsida</taxon>
        <taxon>eudicotyledons</taxon>
        <taxon>Gunneridae</taxon>
        <taxon>Pentapetalae</taxon>
        <taxon>rosids</taxon>
        <taxon>malvids</taxon>
        <taxon>Brassicales</taxon>
        <taxon>Brassicaceae</taxon>
        <taxon>Brassiceae</taxon>
        <taxon>Brassica</taxon>
    </lineage>
</organism>
<proteinExistence type="predicted"/>
<feature type="domain" description="DUF4283" evidence="2">
    <location>
        <begin position="31"/>
        <end position="102"/>
    </location>
</feature>
<evidence type="ECO:0000259" key="2">
    <source>
        <dbReference type="Pfam" id="PF14111"/>
    </source>
</evidence>